<keyword evidence="3" id="KW-0804">Transcription</keyword>
<dbReference type="InterPro" id="IPR005471">
    <property type="entry name" value="Tscrpt_reg_IclR_N"/>
</dbReference>
<dbReference type="EMBL" id="QYYD01000015">
    <property type="protein sequence ID" value="RJF70735.1"/>
    <property type="molecule type" value="Genomic_DNA"/>
</dbReference>
<dbReference type="InterPro" id="IPR014757">
    <property type="entry name" value="Tscrpt_reg_IclR_C"/>
</dbReference>
<dbReference type="SMART" id="SM00346">
    <property type="entry name" value="HTH_ICLR"/>
    <property type="match status" value="1"/>
</dbReference>
<evidence type="ECO:0000259" key="5">
    <source>
        <dbReference type="PROSITE" id="PS51078"/>
    </source>
</evidence>
<dbReference type="Pfam" id="PF01614">
    <property type="entry name" value="IclR_C"/>
    <property type="match status" value="1"/>
</dbReference>
<evidence type="ECO:0000259" key="4">
    <source>
        <dbReference type="PROSITE" id="PS51077"/>
    </source>
</evidence>
<dbReference type="Pfam" id="PF09339">
    <property type="entry name" value="HTH_IclR"/>
    <property type="match status" value="1"/>
</dbReference>
<dbReference type="Gene3D" id="3.30.450.40">
    <property type="match status" value="1"/>
</dbReference>
<dbReference type="GO" id="GO:0003677">
    <property type="term" value="F:DNA binding"/>
    <property type="evidence" value="ECO:0007669"/>
    <property type="project" value="UniProtKB-KW"/>
</dbReference>
<proteinExistence type="predicted"/>
<dbReference type="PROSITE" id="PS51077">
    <property type="entry name" value="HTH_ICLR"/>
    <property type="match status" value="1"/>
</dbReference>
<evidence type="ECO:0000256" key="1">
    <source>
        <dbReference type="ARBA" id="ARBA00023015"/>
    </source>
</evidence>
<feature type="domain" description="HTH iclR-type" evidence="4">
    <location>
        <begin position="18"/>
        <end position="79"/>
    </location>
</feature>
<dbReference type="RefSeq" id="WP_119857471.1">
    <property type="nucleotide sequence ID" value="NZ_QYYD01000015.1"/>
</dbReference>
<evidence type="ECO:0000256" key="3">
    <source>
        <dbReference type="ARBA" id="ARBA00023163"/>
    </source>
</evidence>
<dbReference type="SUPFAM" id="SSF55781">
    <property type="entry name" value="GAF domain-like"/>
    <property type="match status" value="1"/>
</dbReference>
<organism evidence="6 7">
    <name type="scientific">Rhodopseudomonas palustris</name>
    <dbReference type="NCBI Taxonomy" id="1076"/>
    <lineage>
        <taxon>Bacteria</taxon>
        <taxon>Pseudomonadati</taxon>
        <taxon>Pseudomonadota</taxon>
        <taxon>Alphaproteobacteria</taxon>
        <taxon>Hyphomicrobiales</taxon>
        <taxon>Nitrobacteraceae</taxon>
        <taxon>Rhodopseudomonas</taxon>
    </lineage>
</organism>
<accession>A0A418V3R9</accession>
<evidence type="ECO:0000256" key="2">
    <source>
        <dbReference type="ARBA" id="ARBA00023125"/>
    </source>
</evidence>
<evidence type="ECO:0000313" key="6">
    <source>
        <dbReference type="EMBL" id="RJF70735.1"/>
    </source>
</evidence>
<dbReference type="GO" id="GO:0045892">
    <property type="term" value="P:negative regulation of DNA-templated transcription"/>
    <property type="evidence" value="ECO:0007669"/>
    <property type="project" value="TreeGrafter"/>
</dbReference>
<dbReference type="OrthoDB" id="9807558at2"/>
<sequence>MSSDQELTTLPDAAKTPVNALLRGLLVLEAVNAYGPVGLSDVRDITGLPKATTLRLLESLRQVGYLSFDETTRTYTVGLRALALSNNISHENHLVETARPIMERLRLKLGWPSDLAIFQLDKMVIVDTNRKPGMLSSNRSIGSRVPMLASATGRVYLANMNPDERADLLARLRLSSDPFEKLARNAKAVDKIVKTTLERGYAVSDQEFLKTNRGAAVAVKHGDEVICVINLIAIASLATLEDIERRYIPLLFEAKAELEEQMRGAFRPRDANAARATRITAKADK</sequence>
<dbReference type="InterPro" id="IPR050707">
    <property type="entry name" value="HTH_MetabolicPath_Reg"/>
</dbReference>
<dbReference type="InterPro" id="IPR029016">
    <property type="entry name" value="GAF-like_dom_sf"/>
</dbReference>
<dbReference type="AlphaFoldDB" id="A0A418V3R9"/>
<dbReference type="PANTHER" id="PTHR30136:SF23">
    <property type="entry name" value="DNA-BINDING TRANSCRIPTIONAL ACTIVATOR MHPR"/>
    <property type="match status" value="1"/>
</dbReference>
<dbReference type="Proteomes" id="UP000285523">
    <property type="component" value="Unassembled WGS sequence"/>
</dbReference>
<dbReference type="SUPFAM" id="SSF46785">
    <property type="entry name" value="Winged helix' DNA-binding domain"/>
    <property type="match status" value="1"/>
</dbReference>
<dbReference type="InterPro" id="IPR036390">
    <property type="entry name" value="WH_DNA-bd_sf"/>
</dbReference>
<evidence type="ECO:0000313" key="7">
    <source>
        <dbReference type="Proteomes" id="UP000285523"/>
    </source>
</evidence>
<keyword evidence="2" id="KW-0238">DNA-binding</keyword>
<protein>
    <submittedName>
        <fullName evidence="6">Transcriptional regulator</fullName>
    </submittedName>
</protein>
<reference evidence="6 7" key="1">
    <citation type="submission" date="2018-09" db="EMBL/GenBank/DDBJ databases">
        <title>Draft genome sequence of Rhodopseudomonas palustris 2.1.18.</title>
        <authorList>
            <person name="Robertson S.L."/>
            <person name="Meyer T.E."/>
            <person name="Kyndt J.A."/>
        </authorList>
    </citation>
    <scope>NUCLEOTIDE SEQUENCE [LARGE SCALE GENOMIC DNA]</scope>
    <source>
        <strain evidence="6 7">2.1.18</strain>
    </source>
</reference>
<feature type="domain" description="IclR-ED" evidence="5">
    <location>
        <begin position="80"/>
        <end position="264"/>
    </location>
</feature>
<dbReference type="PROSITE" id="PS51078">
    <property type="entry name" value="ICLR_ED"/>
    <property type="match status" value="1"/>
</dbReference>
<dbReference type="PANTHER" id="PTHR30136">
    <property type="entry name" value="HELIX-TURN-HELIX TRANSCRIPTIONAL REGULATOR, ICLR FAMILY"/>
    <property type="match status" value="1"/>
</dbReference>
<dbReference type="GO" id="GO:0003700">
    <property type="term" value="F:DNA-binding transcription factor activity"/>
    <property type="evidence" value="ECO:0007669"/>
    <property type="project" value="TreeGrafter"/>
</dbReference>
<dbReference type="InterPro" id="IPR036388">
    <property type="entry name" value="WH-like_DNA-bd_sf"/>
</dbReference>
<comment type="caution">
    <text evidence="6">The sequence shown here is derived from an EMBL/GenBank/DDBJ whole genome shotgun (WGS) entry which is preliminary data.</text>
</comment>
<gene>
    <name evidence="6" type="ORF">D4Q52_15545</name>
</gene>
<keyword evidence="1" id="KW-0805">Transcription regulation</keyword>
<name>A0A418V3R9_RHOPL</name>
<dbReference type="Gene3D" id="1.10.10.10">
    <property type="entry name" value="Winged helix-like DNA-binding domain superfamily/Winged helix DNA-binding domain"/>
    <property type="match status" value="1"/>
</dbReference>